<evidence type="ECO:0000256" key="12">
    <source>
        <dbReference type="SAM" id="MobiDB-lite"/>
    </source>
</evidence>
<dbReference type="CDD" id="cd01408">
    <property type="entry name" value="SIRT1"/>
    <property type="match status" value="1"/>
</dbReference>
<dbReference type="AlphaFoldDB" id="A0A8C3DCH7"/>
<feature type="compositionally biased region" description="Pro residues" evidence="12">
    <location>
        <begin position="1"/>
        <end position="15"/>
    </location>
</feature>
<keyword evidence="4" id="KW-0862">Zinc</keyword>
<feature type="domain" description="Deacetylase sirtuin-type" evidence="13">
    <location>
        <begin position="210"/>
        <end position="491"/>
    </location>
</feature>
<keyword evidence="15" id="KW-1185">Reference proteome</keyword>
<evidence type="ECO:0000256" key="7">
    <source>
        <dbReference type="ARBA" id="ARBA00041829"/>
    </source>
</evidence>
<gene>
    <name evidence="14" type="primary">SIRT2</name>
</gene>
<comment type="catalytic activity">
    <reaction evidence="10">
        <text>N(6)-hexadecanoyl-L-lysyl-[protein] + NAD(+) + H2O = 2''-O-hexadecanoyl-ADP-D-ribose + nicotinamide + L-lysyl-[protein]</text>
        <dbReference type="Rhea" id="RHEA:70563"/>
        <dbReference type="Rhea" id="RHEA-COMP:9752"/>
        <dbReference type="Rhea" id="RHEA-COMP:14175"/>
        <dbReference type="ChEBI" id="CHEBI:15377"/>
        <dbReference type="ChEBI" id="CHEBI:17154"/>
        <dbReference type="ChEBI" id="CHEBI:29969"/>
        <dbReference type="ChEBI" id="CHEBI:57540"/>
        <dbReference type="ChEBI" id="CHEBI:138936"/>
        <dbReference type="ChEBI" id="CHEBI:189673"/>
    </reaction>
    <physiologicalReaction direction="left-to-right" evidence="10">
        <dbReference type="Rhea" id="RHEA:70564"/>
    </physiologicalReaction>
</comment>
<sequence>ASGNPPGVPPVPAPLTAPDAPVTPRTPPRRPRTPSRALRPTLTVGLRTPGSRGCGGPRAGPLGTLLGYRLWRYFGGFWEPFGRPSWACGALRGHLGILLGQGGGNGTFEDSTGAFGVTSVIFWDISGIFGTFGDLWRTFGEPLGTLSENLGRRGHFGEPLGTLWGHCLGIWDAGDALGSLWGHCLGIWDAGDALGSLWGQLGVPAVELLRTLLSRTLGLGGDKPEPVLDELSLQGVSRFLKSDRSAGIPDFRSPGTGLYSNLQSYNLPYPEAIFEIGFFKKHPEPFFALARELYPGQFKPTVCHYFMRLLQDKGLLLRCYTQNIDTLERVAGLDPELLVEAHGTFFTSHCLRPSCRQPYGLAWMRERIFSSLVPKCEKCQGLVKPDIVFFGENLPSRFFALLESDFKKVDLLLIMGTSLQVQPFASLISRVPTNTPRLLINKEKTGQSDPLMSLMGFGGMDFDSDKAYRDVAWLGDCDSGCLALAELLGWKEDLEELVRREHAAIDAKGEDKDGADPQKHRGDKDEGDPKKSLGDKVKTQRDPEKSLGNKEKAQSDPKKSLGEKAKAQNDPEKPWEGSEDPPHSMGGATQN</sequence>
<dbReference type="GO" id="GO:0046872">
    <property type="term" value="F:metal ion binding"/>
    <property type="evidence" value="ECO:0007669"/>
    <property type="project" value="UniProtKB-KW"/>
</dbReference>
<reference evidence="14" key="2">
    <citation type="submission" date="2025-08" db="UniProtKB">
        <authorList>
            <consortium name="Ensembl"/>
        </authorList>
    </citation>
    <scope>IDENTIFICATION</scope>
</reference>
<dbReference type="Pfam" id="PF02146">
    <property type="entry name" value="SIR2"/>
    <property type="match status" value="1"/>
</dbReference>
<dbReference type="PANTHER" id="PTHR11085:SF6">
    <property type="entry name" value="NAD-DEPENDENT PROTEIN DEACETYLASE SIRTUIN-2"/>
    <property type="match status" value="1"/>
</dbReference>
<keyword evidence="5" id="KW-0520">NAD</keyword>
<keyword evidence="3" id="KW-0479">Metal-binding</keyword>
<evidence type="ECO:0000256" key="6">
    <source>
        <dbReference type="ARBA" id="ARBA00040697"/>
    </source>
</evidence>
<reference evidence="15" key="1">
    <citation type="submission" date="2019-10" db="EMBL/GenBank/DDBJ databases">
        <title>Corvus moneduloides (New Caledonian crow) genome, bCorMon1, primary haplotype.</title>
        <authorList>
            <person name="Rutz C."/>
            <person name="Fungtammasan C."/>
            <person name="Mountcastle J."/>
            <person name="Formenti G."/>
            <person name="Chow W."/>
            <person name="Howe K."/>
            <person name="Steele M.P."/>
            <person name="Fernandes J."/>
            <person name="Gilbert M.T.P."/>
            <person name="Fedrigo O."/>
            <person name="Jarvis E.D."/>
            <person name="Gemmell N."/>
        </authorList>
    </citation>
    <scope>NUCLEOTIDE SEQUENCE [LARGE SCALE GENOMIC DNA]</scope>
</reference>
<evidence type="ECO:0000256" key="9">
    <source>
        <dbReference type="ARBA" id="ARBA00043039"/>
    </source>
</evidence>
<evidence type="ECO:0000313" key="14">
    <source>
        <dbReference type="Ensembl" id="ENSCMUP00000002992.2"/>
    </source>
</evidence>
<comment type="catalytic activity">
    <reaction evidence="11">
        <text>N(6)-tetradecanoyl-L-lysyl-[protein] + NAD(+) + H2O = 2''-O-tetradecanoyl-ADP-D-ribose + nicotinamide + L-lysyl-[protein]</text>
        <dbReference type="Rhea" id="RHEA:70567"/>
        <dbReference type="Rhea" id="RHEA-COMP:9752"/>
        <dbReference type="Rhea" id="RHEA-COMP:15437"/>
        <dbReference type="ChEBI" id="CHEBI:15377"/>
        <dbReference type="ChEBI" id="CHEBI:17154"/>
        <dbReference type="ChEBI" id="CHEBI:29969"/>
        <dbReference type="ChEBI" id="CHEBI:57540"/>
        <dbReference type="ChEBI" id="CHEBI:141129"/>
        <dbReference type="ChEBI" id="CHEBI:189674"/>
    </reaction>
    <physiologicalReaction direction="left-to-right" evidence="11">
        <dbReference type="Rhea" id="RHEA:70568"/>
    </physiologicalReaction>
</comment>
<dbReference type="GO" id="GO:0005634">
    <property type="term" value="C:nucleus"/>
    <property type="evidence" value="ECO:0007669"/>
    <property type="project" value="TreeGrafter"/>
</dbReference>
<dbReference type="PANTHER" id="PTHR11085">
    <property type="entry name" value="NAD-DEPENDENT PROTEIN DEACYLASE SIRTUIN-5, MITOCHONDRIAL-RELATED"/>
    <property type="match status" value="1"/>
</dbReference>
<comment type="cofactor">
    <cofactor evidence="1">
        <name>Zn(2+)</name>
        <dbReference type="ChEBI" id="CHEBI:29105"/>
    </cofactor>
</comment>
<dbReference type="InterPro" id="IPR026591">
    <property type="entry name" value="Sirtuin_cat_small_dom_sf"/>
</dbReference>
<evidence type="ECO:0000256" key="1">
    <source>
        <dbReference type="ARBA" id="ARBA00001947"/>
    </source>
</evidence>
<dbReference type="InterPro" id="IPR026590">
    <property type="entry name" value="Ssirtuin_cat_dom"/>
</dbReference>
<keyword evidence="2" id="KW-0808">Transferase</keyword>
<dbReference type="PROSITE" id="PS50305">
    <property type="entry name" value="SIRTUIN"/>
    <property type="match status" value="1"/>
</dbReference>
<proteinExistence type="predicted"/>
<name>A0A8C3DCH7_CORMO</name>
<feature type="region of interest" description="Disordered" evidence="12">
    <location>
        <begin position="505"/>
        <end position="591"/>
    </location>
</feature>
<evidence type="ECO:0000256" key="10">
    <source>
        <dbReference type="ARBA" id="ARBA00048378"/>
    </source>
</evidence>
<dbReference type="GO" id="GO:0070403">
    <property type="term" value="F:NAD+ binding"/>
    <property type="evidence" value="ECO:0007669"/>
    <property type="project" value="InterPro"/>
</dbReference>
<protein>
    <recommendedName>
        <fullName evidence="6">NAD-dependent protein deacetylase sirtuin-2</fullName>
    </recommendedName>
    <alternativeName>
        <fullName evidence="8">NAD-dependent protein defatty-acylase sirtuin-2</fullName>
    </alternativeName>
    <alternativeName>
        <fullName evidence="9">Regulatory protein SIR2 homolog 2</fullName>
    </alternativeName>
    <alternativeName>
        <fullName evidence="7">SIR2-like protein 2</fullName>
    </alternativeName>
</protein>
<dbReference type="Gene3D" id="3.30.1600.10">
    <property type="entry name" value="SIR2/SIRT2 'Small Domain"/>
    <property type="match status" value="1"/>
</dbReference>
<dbReference type="InterPro" id="IPR003000">
    <property type="entry name" value="Sirtuin"/>
</dbReference>
<evidence type="ECO:0000313" key="15">
    <source>
        <dbReference type="Proteomes" id="UP000694553"/>
    </source>
</evidence>
<evidence type="ECO:0000256" key="4">
    <source>
        <dbReference type="ARBA" id="ARBA00022833"/>
    </source>
</evidence>
<evidence type="ECO:0000256" key="2">
    <source>
        <dbReference type="ARBA" id="ARBA00022679"/>
    </source>
</evidence>
<dbReference type="GO" id="GO:0017136">
    <property type="term" value="F:histone deacetylase activity, NAD-dependent"/>
    <property type="evidence" value="ECO:0007669"/>
    <property type="project" value="TreeGrafter"/>
</dbReference>
<dbReference type="Proteomes" id="UP000694553">
    <property type="component" value="Unassembled WGS sequence"/>
</dbReference>
<evidence type="ECO:0000256" key="3">
    <source>
        <dbReference type="ARBA" id="ARBA00022723"/>
    </source>
</evidence>
<dbReference type="InterPro" id="IPR029035">
    <property type="entry name" value="DHS-like_NAD/FAD-binding_dom"/>
</dbReference>
<evidence type="ECO:0000256" key="8">
    <source>
        <dbReference type="ARBA" id="ARBA00042077"/>
    </source>
</evidence>
<evidence type="ECO:0000256" key="5">
    <source>
        <dbReference type="ARBA" id="ARBA00023027"/>
    </source>
</evidence>
<evidence type="ECO:0000259" key="13">
    <source>
        <dbReference type="PROSITE" id="PS50305"/>
    </source>
</evidence>
<accession>A0A8U7N3H0</accession>
<dbReference type="Gene3D" id="3.40.50.1220">
    <property type="entry name" value="TPP-binding domain"/>
    <property type="match status" value="1"/>
</dbReference>
<feature type="compositionally biased region" description="Basic and acidic residues" evidence="12">
    <location>
        <begin position="505"/>
        <end position="582"/>
    </location>
</feature>
<dbReference type="SUPFAM" id="SSF52467">
    <property type="entry name" value="DHS-like NAD/FAD-binding domain"/>
    <property type="match status" value="1"/>
</dbReference>
<reference evidence="14" key="3">
    <citation type="submission" date="2025-09" db="UniProtKB">
        <authorList>
            <consortium name="Ensembl"/>
        </authorList>
    </citation>
    <scope>IDENTIFICATION</scope>
</reference>
<organism evidence="14 15">
    <name type="scientific">Corvus moneduloides</name>
    <name type="common">New Caledonian crow</name>
    <dbReference type="NCBI Taxonomy" id="1196302"/>
    <lineage>
        <taxon>Eukaryota</taxon>
        <taxon>Metazoa</taxon>
        <taxon>Chordata</taxon>
        <taxon>Craniata</taxon>
        <taxon>Vertebrata</taxon>
        <taxon>Euteleostomi</taxon>
        <taxon>Archelosauria</taxon>
        <taxon>Archosauria</taxon>
        <taxon>Dinosauria</taxon>
        <taxon>Saurischia</taxon>
        <taxon>Theropoda</taxon>
        <taxon>Coelurosauria</taxon>
        <taxon>Aves</taxon>
        <taxon>Neognathae</taxon>
        <taxon>Neoaves</taxon>
        <taxon>Telluraves</taxon>
        <taxon>Australaves</taxon>
        <taxon>Passeriformes</taxon>
        <taxon>Corvoidea</taxon>
        <taxon>Corvidae</taxon>
        <taxon>Corvus</taxon>
    </lineage>
</organism>
<evidence type="ECO:0000256" key="11">
    <source>
        <dbReference type="ARBA" id="ARBA00048905"/>
    </source>
</evidence>
<feature type="region of interest" description="Disordered" evidence="12">
    <location>
        <begin position="1"/>
        <end position="38"/>
    </location>
</feature>
<dbReference type="InterPro" id="IPR050134">
    <property type="entry name" value="NAD-dep_sirtuin_deacylases"/>
</dbReference>
<accession>A0A8C3DCH7</accession>
<dbReference type="Ensembl" id="ENSCMUT00000003246.2">
    <property type="protein sequence ID" value="ENSCMUP00000002992.2"/>
    <property type="gene ID" value="ENSCMUG00000002046.2"/>
</dbReference>